<keyword evidence="3" id="KW-1185">Reference proteome</keyword>
<dbReference type="OrthoDB" id="481082at2"/>
<reference evidence="2 3" key="1">
    <citation type="submission" date="2019-09" db="EMBL/GenBank/DDBJ databases">
        <title>Genome sequencing of strain KACC 21233.</title>
        <authorList>
            <person name="Heo J."/>
            <person name="Kim S.-J."/>
            <person name="Kim J.-S."/>
            <person name="Hong S.-B."/>
            <person name="Kwon S.-W."/>
        </authorList>
    </citation>
    <scope>NUCLEOTIDE SEQUENCE [LARGE SCALE GENOMIC DNA]</scope>
    <source>
        <strain evidence="2 3">KACC 21233</strain>
    </source>
</reference>
<feature type="chain" id="PRO_5022876076" description="DUF5666 domain-containing protein" evidence="1">
    <location>
        <begin position="25"/>
        <end position="253"/>
    </location>
</feature>
<dbReference type="RefSeq" id="WP_149278233.1">
    <property type="nucleotide sequence ID" value="NZ_CP043506.1"/>
</dbReference>
<dbReference type="AlphaFoldDB" id="A0A5C1YN93"/>
<sequence length="253" mass="26054">MRHQSFVPAALLAFSCAVTPLAHAAAPKPAAHSQPPALSPGEIASQGVYDLSPLRVFTGKIVQFLLSPNGAVTGFVLESGEQVFVTPEEGHAFAGLAKPGDTVQVRGLKSTTLPIIRAFEVTSAQGRSVRDTFISMPQHSPEMIAGSDLVLHGEIWMPLYTMGGQVAGVILKNHALVHLAPGEATRVAAMLKPGQELYAVGTGSNGAMGTAISARELGPTMETMVPIVVGNAPPPGPAAGSAGYDVIGVPTTH</sequence>
<keyword evidence="1" id="KW-0732">Signal</keyword>
<evidence type="ECO:0008006" key="4">
    <source>
        <dbReference type="Google" id="ProtNLM"/>
    </source>
</evidence>
<organism evidence="2 3">
    <name type="scientific">Acetobacter vaccinii</name>
    <dbReference type="NCBI Taxonomy" id="2592655"/>
    <lineage>
        <taxon>Bacteria</taxon>
        <taxon>Pseudomonadati</taxon>
        <taxon>Pseudomonadota</taxon>
        <taxon>Alphaproteobacteria</taxon>
        <taxon>Acetobacterales</taxon>
        <taxon>Acetobacteraceae</taxon>
        <taxon>Acetobacter</taxon>
    </lineage>
</organism>
<evidence type="ECO:0000313" key="2">
    <source>
        <dbReference type="EMBL" id="QEO16750.1"/>
    </source>
</evidence>
<dbReference type="Proteomes" id="UP000324536">
    <property type="component" value="Chromosome"/>
</dbReference>
<evidence type="ECO:0000313" key="3">
    <source>
        <dbReference type="Proteomes" id="UP000324536"/>
    </source>
</evidence>
<evidence type="ECO:0000256" key="1">
    <source>
        <dbReference type="SAM" id="SignalP"/>
    </source>
</evidence>
<dbReference type="PROSITE" id="PS51257">
    <property type="entry name" value="PROKAR_LIPOPROTEIN"/>
    <property type="match status" value="1"/>
</dbReference>
<feature type="signal peptide" evidence="1">
    <location>
        <begin position="1"/>
        <end position="24"/>
    </location>
</feature>
<name>A0A5C1YN93_9PROT</name>
<accession>A0A5C1YN93</accession>
<dbReference type="KEGG" id="acek:FLP30_02420"/>
<proteinExistence type="predicted"/>
<dbReference type="EMBL" id="CP043506">
    <property type="protein sequence ID" value="QEO16750.1"/>
    <property type="molecule type" value="Genomic_DNA"/>
</dbReference>
<protein>
    <recommendedName>
        <fullName evidence="4">DUF5666 domain-containing protein</fullName>
    </recommendedName>
</protein>
<gene>
    <name evidence="2" type="ORF">FLP30_02420</name>
</gene>